<organism evidence="2 3">
    <name type="scientific">Holdemania filiformis</name>
    <dbReference type="NCBI Taxonomy" id="61171"/>
    <lineage>
        <taxon>Bacteria</taxon>
        <taxon>Bacillati</taxon>
        <taxon>Bacillota</taxon>
        <taxon>Erysipelotrichia</taxon>
        <taxon>Erysipelotrichales</taxon>
        <taxon>Erysipelotrichaceae</taxon>
        <taxon>Holdemania</taxon>
    </lineage>
</organism>
<name>A0A412G4D5_9FIRM</name>
<proteinExistence type="predicted"/>
<accession>A0A412G4D5</accession>
<reference evidence="2 3" key="1">
    <citation type="submission" date="2018-08" db="EMBL/GenBank/DDBJ databases">
        <title>A genome reference for cultivated species of the human gut microbiota.</title>
        <authorList>
            <person name="Zou Y."/>
            <person name="Xue W."/>
            <person name="Luo G."/>
        </authorList>
    </citation>
    <scope>NUCLEOTIDE SEQUENCE [LARGE SCALE GENOMIC DNA]</scope>
    <source>
        <strain evidence="2 3">AF24-29</strain>
    </source>
</reference>
<evidence type="ECO:0000313" key="3">
    <source>
        <dbReference type="Proteomes" id="UP000284178"/>
    </source>
</evidence>
<dbReference type="Pfam" id="PF25509">
    <property type="entry name" value="DUF7916"/>
    <property type="match status" value="1"/>
</dbReference>
<comment type="caution">
    <text evidence="2">The sequence shown here is derived from an EMBL/GenBank/DDBJ whole genome shotgun (WGS) entry which is preliminary data.</text>
</comment>
<keyword evidence="3" id="KW-1185">Reference proteome</keyword>
<feature type="domain" description="DUF7916" evidence="1">
    <location>
        <begin position="7"/>
        <end position="321"/>
    </location>
</feature>
<dbReference type="GeneID" id="83014721"/>
<evidence type="ECO:0000313" key="2">
    <source>
        <dbReference type="EMBL" id="RGR75556.1"/>
    </source>
</evidence>
<dbReference type="RefSeq" id="WP_117894286.1">
    <property type="nucleotide sequence ID" value="NZ_CABJCV010000004.1"/>
</dbReference>
<protein>
    <recommendedName>
        <fullName evidence="1">DUF7916 domain-containing protein</fullName>
    </recommendedName>
</protein>
<dbReference type="AlphaFoldDB" id="A0A412G4D5"/>
<sequence>MTQKRFLSATPSELTAMSPTELLSAIRMSEGRIIRAAARIRGANLVDHVTNAELVAAFGADIVNIDTYDPFNPYIPGWASKDPARDEETEQSVQIPLGQGYTFQEISEIVGRPLSILMFACNPEDVERTEQVYGKGIVATATRMIAARRLGVKHICVSGWARLESFTELFTAVRQELGDDLILQFNRPHGPGILNQKAGFKELITEEEIVSFIQAGVNIVGIPAPGSLPGWDLAKCKHYVDLIHEQGALASLGVHTSQEGAFPQTVEQIALYAKMAGADIHDLGDSGYNEQVPDPLNIFHYSMAIRGRRHTYRRMATSVRR</sequence>
<dbReference type="Proteomes" id="UP000284178">
    <property type="component" value="Unassembled WGS sequence"/>
</dbReference>
<dbReference type="InterPro" id="IPR057238">
    <property type="entry name" value="DUF7916"/>
</dbReference>
<gene>
    <name evidence="2" type="ORF">DWY25_04790</name>
</gene>
<dbReference type="EMBL" id="QRUP01000004">
    <property type="protein sequence ID" value="RGR75556.1"/>
    <property type="molecule type" value="Genomic_DNA"/>
</dbReference>
<evidence type="ECO:0000259" key="1">
    <source>
        <dbReference type="Pfam" id="PF25509"/>
    </source>
</evidence>